<proteinExistence type="predicted"/>
<feature type="non-terminal residue" evidence="1">
    <location>
        <position position="135"/>
    </location>
</feature>
<reference evidence="1" key="1">
    <citation type="submission" date="2018-05" db="EMBL/GenBank/DDBJ databases">
        <authorList>
            <person name="Lanie J.A."/>
            <person name="Ng W.-L."/>
            <person name="Kazmierczak K.M."/>
            <person name="Andrzejewski T.M."/>
            <person name="Davidsen T.M."/>
            <person name="Wayne K.J."/>
            <person name="Tettelin H."/>
            <person name="Glass J.I."/>
            <person name="Rusch D."/>
            <person name="Podicherti R."/>
            <person name="Tsui H.-C.T."/>
            <person name="Winkler M.E."/>
        </authorList>
    </citation>
    <scope>NUCLEOTIDE SEQUENCE</scope>
</reference>
<evidence type="ECO:0008006" key="2">
    <source>
        <dbReference type="Google" id="ProtNLM"/>
    </source>
</evidence>
<dbReference type="AlphaFoldDB" id="A0A382V6Q1"/>
<name>A0A382V6Q1_9ZZZZ</name>
<evidence type="ECO:0000313" key="1">
    <source>
        <dbReference type="EMBL" id="SVD42163.1"/>
    </source>
</evidence>
<organism evidence="1">
    <name type="scientific">marine metagenome</name>
    <dbReference type="NCBI Taxonomy" id="408172"/>
    <lineage>
        <taxon>unclassified sequences</taxon>
        <taxon>metagenomes</taxon>
        <taxon>ecological metagenomes</taxon>
    </lineage>
</organism>
<dbReference type="EMBL" id="UINC01149589">
    <property type="protein sequence ID" value="SVD42163.1"/>
    <property type="molecule type" value="Genomic_DNA"/>
</dbReference>
<accession>A0A382V6Q1</accession>
<sequence>MSPGTYLGHIDDVDDLEEFYNGTIMEKYRQEMEDGKYASMLPCSMCYKNEIQHKRGLKKTLEISSMGNFTNFDEDWRTRKEGRNRPLRFLEYTLSNICNATCATCNSFFSHKWQSLDKKWVRHVYPSVKLESDSV</sequence>
<gene>
    <name evidence="1" type="ORF">METZ01_LOCUS395017</name>
</gene>
<protein>
    <recommendedName>
        <fullName evidence="2">4Fe4S-binding SPASM domain-containing protein</fullName>
    </recommendedName>
</protein>